<organism evidence="9 10">
    <name type="scientific">Candolleomyces eurysporus</name>
    <dbReference type="NCBI Taxonomy" id="2828524"/>
    <lineage>
        <taxon>Eukaryota</taxon>
        <taxon>Fungi</taxon>
        <taxon>Dikarya</taxon>
        <taxon>Basidiomycota</taxon>
        <taxon>Agaricomycotina</taxon>
        <taxon>Agaricomycetes</taxon>
        <taxon>Agaricomycetidae</taxon>
        <taxon>Agaricales</taxon>
        <taxon>Agaricineae</taxon>
        <taxon>Psathyrellaceae</taxon>
        <taxon>Candolleomyces</taxon>
    </lineage>
</organism>
<reference evidence="9" key="1">
    <citation type="submission" date="2022-06" db="EMBL/GenBank/DDBJ databases">
        <title>Genome Sequence of Candolleomyces eurysporus.</title>
        <authorList>
            <person name="Buettner E."/>
        </authorList>
    </citation>
    <scope>NUCLEOTIDE SEQUENCE</scope>
    <source>
        <strain evidence="9">VTCC 930004</strain>
    </source>
</reference>
<dbReference type="InterPro" id="IPR017972">
    <property type="entry name" value="Cyt_P450_CS"/>
</dbReference>
<gene>
    <name evidence="9" type="ORF">H1R20_g13596</name>
</gene>
<keyword evidence="6" id="KW-0349">Heme</keyword>
<protein>
    <recommendedName>
        <fullName evidence="11">Beta-glucuronidase C-terminal domain-containing protein</fullName>
    </recommendedName>
</protein>
<dbReference type="OrthoDB" id="2796951at2759"/>
<keyword evidence="10" id="KW-1185">Reference proteome</keyword>
<dbReference type="InterPro" id="IPR003166">
    <property type="entry name" value="TFIIE_bsu_DNA-bd"/>
</dbReference>
<keyword evidence="4" id="KW-0560">Oxidoreductase</keyword>
<dbReference type="Pfam" id="PF18121">
    <property type="entry name" value="TFA2_Winged_2"/>
    <property type="match status" value="1"/>
</dbReference>
<dbReference type="InterPro" id="IPR002403">
    <property type="entry name" value="Cyt_P450_E_grp-IV"/>
</dbReference>
<evidence type="ECO:0000313" key="9">
    <source>
        <dbReference type="EMBL" id="KAJ2923496.1"/>
    </source>
</evidence>
<keyword evidence="3 6" id="KW-0479">Metal-binding</keyword>
<dbReference type="GO" id="GO:0004497">
    <property type="term" value="F:monooxygenase activity"/>
    <property type="evidence" value="ECO:0007669"/>
    <property type="project" value="InterPro"/>
</dbReference>
<evidence type="ECO:0000256" key="1">
    <source>
        <dbReference type="ARBA" id="ARBA00001971"/>
    </source>
</evidence>
<comment type="cofactor">
    <cofactor evidence="1 6">
        <name>heme</name>
        <dbReference type="ChEBI" id="CHEBI:30413"/>
    </cofactor>
</comment>
<dbReference type="AlphaFoldDB" id="A0A9W8MAP2"/>
<feature type="domain" description="TFIIE beta" evidence="7">
    <location>
        <begin position="756"/>
        <end position="805"/>
    </location>
</feature>
<evidence type="ECO:0000256" key="4">
    <source>
        <dbReference type="ARBA" id="ARBA00023002"/>
    </source>
</evidence>
<dbReference type="PRINTS" id="PR00465">
    <property type="entry name" value="EP450IV"/>
</dbReference>
<dbReference type="Gene3D" id="1.10.630.10">
    <property type="entry name" value="Cytochrome P450"/>
    <property type="match status" value="1"/>
</dbReference>
<dbReference type="PROSITE" id="PS00086">
    <property type="entry name" value="CYTOCHROME_P450"/>
    <property type="match status" value="1"/>
</dbReference>
<dbReference type="InterPro" id="IPR036396">
    <property type="entry name" value="Cyt_P450_sf"/>
</dbReference>
<feature type="binding site" description="axial binding residue" evidence="6">
    <location>
        <position position="281"/>
    </location>
    <ligand>
        <name>heme</name>
        <dbReference type="ChEBI" id="CHEBI:30413"/>
    </ligand>
    <ligandPart>
        <name>Fe</name>
        <dbReference type="ChEBI" id="CHEBI:18248"/>
    </ligandPart>
</feature>
<dbReference type="GO" id="GO:0005506">
    <property type="term" value="F:iron ion binding"/>
    <property type="evidence" value="ECO:0007669"/>
    <property type="project" value="InterPro"/>
</dbReference>
<dbReference type="InterPro" id="IPR017853">
    <property type="entry name" value="GH"/>
</dbReference>
<dbReference type="GO" id="GO:0016705">
    <property type="term" value="F:oxidoreductase activity, acting on paired donors, with incorporation or reduction of molecular oxygen"/>
    <property type="evidence" value="ECO:0007669"/>
    <property type="project" value="InterPro"/>
</dbReference>
<feature type="non-terminal residue" evidence="9">
    <location>
        <position position="1"/>
    </location>
</feature>
<dbReference type="Gene3D" id="3.20.20.80">
    <property type="entry name" value="Glycosidases"/>
    <property type="match status" value="1"/>
</dbReference>
<keyword evidence="5 6" id="KW-0408">Iron</keyword>
<dbReference type="SUPFAM" id="SSF51445">
    <property type="entry name" value="(Trans)glycosidases"/>
    <property type="match status" value="1"/>
</dbReference>
<dbReference type="CDD" id="cd11041">
    <property type="entry name" value="CYP503A1-like"/>
    <property type="match status" value="1"/>
</dbReference>
<proteinExistence type="inferred from homology"/>
<dbReference type="EMBL" id="JANBPK010001328">
    <property type="protein sequence ID" value="KAJ2923496.1"/>
    <property type="molecule type" value="Genomic_DNA"/>
</dbReference>
<evidence type="ECO:0000256" key="2">
    <source>
        <dbReference type="ARBA" id="ARBA00010617"/>
    </source>
</evidence>
<sequence length="886" mass="99078">MEALKANLIHIVCRTSNRLFVGLPLCREPEYLKIQEEWTIHVMVAAQLIYLFPKPLRPIAGLFLNKVESMTKRVEKFLAATIIERIEKDAKYGPNWEGRPSDLISWLIDSAPPEHKNVEDITVRVMLINFAAIHTTTLILTNTLFEIAARTEYIEPLRMEMEEVIGNYGWTKEAMGRMWKLDSFMKESTRLAGVSNIAVGRKARKDFTFSNGLTIPAGYTVAAASSGVHSDPAIYEDPESFNGFRFFEMRRNGTNEYDPLRHQMVSLDFTYLVFGHGRHACPGRFLAVNEIKAMTAHILLNYDIKLPGDAKEVPPGRWFAGNRIPDPKAEWVEIRTFSNLNSLFVDFTLTALFRTVLQVPFLNLLSNLARRAGSVRIRVGGNTQETAVLVDHTDNGRILEKDIHGVSNPTQTPPLDYTRDLIYMMGNVSKFVPVDWFLGIPFHDTDDFHLAVAEVGQQVLGSRLIGLQVGNEPDLYARHGHRQSGYGPYDYFGEFGSLVGAMDGDEHVINRGLLIGPNIATGDWFPEQVWDTGFVDSYSNNLAFLAVEHYPTDNCYAQFGVGTPHDPQELFPTFLTHESGREIVNPYRNTTQYAQEKGKRLLMFETNTASCGGFPGISDSFGAALWGLDYAMQMAHSNFSGALFHVGGQNVFYNPFTPPPTNQSTFREWTVGPIYYASLVMAEALGPSNNAQVLDLEANGGNPNTPAYAVYENGNPVRVLLFNYISDSSGANDLTVGISIGGGQTGQPNGTPGQGKHNPMRLEDIAMLTETPLDTDAVLREKFKAHDKIQYDPKTNLYSYKHDFTFRNKAALLTEIQRQTKKGGGLSVRALKESWKEAPQAIEELEKEGEVLVTRTQKDGQLRMVFWNEIKPTDEAGGKKPFNMAI</sequence>
<evidence type="ECO:0000256" key="5">
    <source>
        <dbReference type="ARBA" id="ARBA00023004"/>
    </source>
</evidence>
<dbReference type="Pfam" id="PF02186">
    <property type="entry name" value="TFIIE_beta"/>
    <property type="match status" value="1"/>
</dbReference>
<dbReference type="Pfam" id="PF00067">
    <property type="entry name" value="p450"/>
    <property type="match status" value="1"/>
</dbReference>
<comment type="similarity">
    <text evidence="2">Belongs to the cytochrome P450 family.</text>
</comment>
<dbReference type="GO" id="GO:0006367">
    <property type="term" value="P:transcription initiation at RNA polymerase II promoter"/>
    <property type="evidence" value="ECO:0007669"/>
    <property type="project" value="InterPro"/>
</dbReference>
<comment type="caution">
    <text evidence="9">The sequence shown here is derived from an EMBL/GenBank/DDBJ whole genome shotgun (WGS) entry which is preliminary data.</text>
</comment>
<evidence type="ECO:0000313" key="10">
    <source>
        <dbReference type="Proteomes" id="UP001140091"/>
    </source>
</evidence>
<name>A0A9W8MAP2_9AGAR</name>
<evidence type="ECO:0000256" key="6">
    <source>
        <dbReference type="PIRSR" id="PIRSR602403-1"/>
    </source>
</evidence>
<feature type="domain" description="TFA2 Winged helix" evidence="8">
    <location>
        <begin position="807"/>
        <end position="868"/>
    </location>
</feature>
<dbReference type="InterPro" id="IPR040501">
    <property type="entry name" value="TFA2_Winged_2"/>
</dbReference>
<dbReference type="SUPFAM" id="SSF48264">
    <property type="entry name" value="Cytochrome P450"/>
    <property type="match status" value="1"/>
</dbReference>
<evidence type="ECO:0008006" key="11">
    <source>
        <dbReference type="Google" id="ProtNLM"/>
    </source>
</evidence>
<dbReference type="Proteomes" id="UP001140091">
    <property type="component" value="Unassembled WGS sequence"/>
</dbReference>
<accession>A0A9W8MAP2</accession>
<dbReference type="GO" id="GO:0020037">
    <property type="term" value="F:heme binding"/>
    <property type="evidence" value="ECO:0007669"/>
    <property type="project" value="InterPro"/>
</dbReference>
<dbReference type="InterPro" id="IPR001128">
    <property type="entry name" value="Cyt_P450"/>
</dbReference>
<evidence type="ECO:0000256" key="3">
    <source>
        <dbReference type="ARBA" id="ARBA00022723"/>
    </source>
</evidence>
<dbReference type="PANTHER" id="PTHR46206">
    <property type="entry name" value="CYTOCHROME P450"/>
    <property type="match status" value="1"/>
</dbReference>
<evidence type="ECO:0000259" key="8">
    <source>
        <dbReference type="Pfam" id="PF18121"/>
    </source>
</evidence>
<evidence type="ECO:0000259" key="7">
    <source>
        <dbReference type="Pfam" id="PF02186"/>
    </source>
</evidence>